<keyword evidence="3" id="KW-1133">Transmembrane helix</keyword>
<dbReference type="PANTHER" id="PTHR13533:SF45">
    <property type="entry name" value="CAS1P 10 TM ACYL TRANSFERASE DOMAIN-CONTAINING PROTEIN"/>
    <property type="match status" value="1"/>
</dbReference>
<dbReference type="eggNOG" id="KOG1699">
    <property type="taxonomic scope" value="Eukaryota"/>
</dbReference>
<dbReference type="AlphaFoldDB" id="E9GQP3"/>
<name>E9GQP3_DAPPU</name>
<keyword evidence="4" id="KW-0472">Membrane</keyword>
<dbReference type="PhylomeDB" id="E9GQP3"/>
<evidence type="ECO:0000313" key="5">
    <source>
        <dbReference type="EMBL" id="EFX78295.1"/>
    </source>
</evidence>
<dbReference type="InParanoid" id="E9GQP3"/>
<evidence type="ECO:0000256" key="4">
    <source>
        <dbReference type="ARBA" id="ARBA00023136"/>
    </source>
</evidence>
<evidence type="ECO:0000256" key="2">
    <source>
        <dbReference type="ARBA" id="ARBA00022692"/>
    </source>
</evidence>
<dbReference type="GO" id="GO:0016020">
    <property type="term" value="C:membrane"/>
    <property type="evidence" value="ECO:0007669"/>
    <property type="project" value="UniProtKB-SubCell"/>
</dbReference>
<evidence type="ECO:0000256" key="1">
    <source>
        <dbReference type="ARBA" id="ARBA00004370"/>
    </source>
</evidence>
<evidence type="ECO:0000256" key="3">
    <source>
        <dbReference type="ARBA" id="ARBA00022989"/>
    </source>
</evidence>
<keyword evidence="6" id="KW-1185">Reference proteome</keyword>
<dbReference type="PANTHER" id="PTHR13533">
    <property type="entry name" value="N-ACETYLNEURAMINATE 9-O-ACETYLTRANSFERASE"/>
    <property type="match status" value="1"/>
</dbReference>
<comment type="subcellular location">
    <subcellularLocation>
        <location evidence="1">Membrane</location>
    </subcellularLocation>
</comment>
<sequence length="361" mass="41709">MPIIINVIGIDILDHFDSKSYSKNVGTFPNNRIDLFISFLKKSVLDNEAPLCTGNLLDKRQHHYAKKADGSYDNSRLVTKTGSCHLMRYTQAEAVGCFDELYDHLLTEKSLNKPNLNLISRKRLHIAFVGDSRIRQQFYNFLKLIPDYDRMTEPSPLPFVYDGDMEVISNLLRLRITFYWQPLIDDTVVQLTRMWATDAETDAPYLLVLSMALWHMLQSEGANHQLYQKKLKQLAPVLHQLANVSQIIWLNQFPTVEFYGNINGPNTEIHTEKIHQYNVAVGRILGNQKSVRIWDSCNPLAEEYVRGCTFSQRIQYALNDPSDSFFNFKDYSHAGYSALSQSTQLLLNDICNNNRKYILRD</sequence>
<dbReference type="Proteomes" id="UP000000305">
    <property type="component" value="Unassembled WGS sequence"/>
</dbReference>
<protein>
    <submittedName>
        <fullName evidence="5">Uncharacterized protein</fullName>
    </submittedName>
</protein>
<dbReference type="KEGG" id="dpx:DAPPUDRAFT_320629"/>
<keyword evidence="2" id="KW-0812">Transmembrane</keyword>
<dbReference type="OMA" id="INGPNTE"/>
<proteinExistence type="predicted"/>
<evidence type="ECO:0000313" key="6">
    <source>
        <dbReference type="Proteomes" id="UP000000305"/>
    </source>
</evidence>
<organism evidence="5 6">
    <name type="scientific">Daphnia pulex</name>
    <name type="common">Water flea</name>
    <dbReference type="NCBI Taxonomy" id="6669"/>
    <lineage>
        <taxon>Eukaryota</taxon>
        <taxon>Metazoa</taxon>
        <taxon>Ecdysozoa</taxon>
        <taxon>Arthropoda</taxon>
        <taxon>Crustacea</taxon>
        <taxon>Branchiopoda</taxon>
        <taxon>Diplostraca</taxon>
        <taxon>Cladocera</taxon>
        <taxon>Anomopoda</taxon>
        <taxon>Daphniidae</taxon>
        <taxon>Daphnia</taxon>
    </lineage>
</organism>
<dbReference type="GO" id="GO:0005975">
    <property type="term" value="P:carbohydrate metabolic process"/>
    <property type="evidence" value="ECO:0007669"/>
    <property type="project" value="UniProtKB-ARBA"/>
</dbReference>
<dbReference type="EMBL" id="GL732558">
    <property type="protein sequence ID" value="EFX78295.1"/>
    <property type="molecule type" value="Genomic_DNA"/>
</dbReference>
<dbReference type="OrthoDB" id="6376360at2759"/>
<accession>E9GQP3</accession>
<dbReference type="HOGENOM" id="CLU_043337_0_0_1"/>
<gene>
    <name evidence="5" type="ORF">DAPPUDRAFT_320629</name>
</gene>
<reference evidence="5 6" key="1">
    <citation type="journal article" date="2011" name="Science">
        <title>The ecoresponsive genome of Daphnia pulex.</title>
        <authorList>
            <person name="Colbourne J.K."/>
            <person name="Pfrender M.E."/>
            <person name="Gilbert D."/>
            <person name="Thomas W.K."/>
            <person name="Tucker A."/>
            <person name="Oakley T.H."/>
            <person name="Tokishita S."/>
            <person name="Aerts A."/>
            <person name="Arnold G.J."/>
            <person name="Basu M.K."/>
            <person name="Bauer D.J."/>
            <person name="Caceres C.E."/>
            <person name="Carmel L."/>
            <person name="Casola C."/>
            <person name="Choi J.H."/>
            <person name="Detter J.C."/>
            <person name="Dong Q."/>
            <person name="Dusheyko S."/>
            <person name="Eads B.D."/>
            <person name="Frohlich T."/>
            <person name="Geiler-Samerotte K.A."/>
            <person name="Gerlach D."/>
            <person name="Hatcher P."/>
            <person name="Jogdeo S."/>
            <person name="Krijgsveld J."/>
            <person name="Kriventseva E.V."/>
            <person name="Kultz D."/>
            <person name="Laforsch C."/>
            <person name="Lindquist E."/>
            <person name="Lopez J."/>
            <person name="Manak J.R."/>
            <person name="Muller J."/>
            <person name="Pangilinan J."/>
            <person name="Patwardhan R.P."/>
            <person name="Pitluck S."/>
            <person name="Pritham E.J."/>
            <person name="Rechtsteiner A."/>
            <person name="Rho M."/>
            <person name="Rogozin I.B."/>
            <person name="Sakarya O."/>
            <person name="Salamov A."/>
            <person name="Schaack S."/>
            <person name="Shapiro H."/>
            <person name="Shiga Y."/>
            <person name="Skalitzky C."/>
            <person name="Smith Z."/>
            <person name="Souvorov A."/>
            <person name="Sung W."/>
            <person name="Tang Z."/>
            <person name="Tsuchiya D."/>
            <person name="Tu H."/>
            <person name="Vos H."/>
            <person name="Wang M."/>
            <person name="Wolf Y.I."/>
            <person name="Yamagata H."/>
            <person name="Yamada T."/>
            <person name="Ye Y."/>
            <person name="Shaw J.R."/>
            <person name="Andrews J."/>
            <person name="Crease T.J."/>
            <person name="Tang H."/>
            <person name="Lucas S.M."/>
            <person name="Robertson H.M."/>
            <person name="Bork P."/>
            <person name="Koonin E.V."/>
            <person name="Zdobnov E.M."/>
            <person name="Grigoriev I.V."/>
            <person name="Lynch M."/>
            <person name="Boore J.L."/>
        </authorList>
    </citation>
    <scope>NUCLEOTIDE SEQUENCE [LARGE SCALE GENOMIC DNA]</scope>
</reference>
<dbReference type="SUPFAM" id="SSF52266">
    <property type="entry name" value="SGNH hydrolase"/>
    <property type="match status" value="1"/>
</dbReference>
<dbReference type="GO" id="GO:0005794">
    <property type="term" value="C:Golgi apparatus"/>
    <property type="evidence" value="ECO:0007669"/>
    <property type="project" value="UniProtKB-ARBA"/>
</dbReference>